<comment type="caution">
    <text evidence="2">The sequence shown here is derived from an EMBL/GenBank/DDBJ whole genome shotgun (WGS) entry which is preliminary data.</text>
</comment>
<keyword evidence="3" id="KW-1185">Reference proteome</keyword>
<proteinExistence type="predicted"/>
<reference evidence="2" key="1">
    <citation type="submission" date="2023-01" db="EMBL/GenBank/DDBJ databases">
        <authorList>
            <person name="Van Ghelder C."/>
            <person name="Rancurel C."/>
        </authorList>
    </citation>
    <scope>NUCLEOTIDE SEQUENCE</scope>
    <source>
        <strain evidence="2">CNCM I-4278</strain>
    </source>
</reference>
<keyword evidence="1" id="KW-0732">Signal</keyword>
<evidence type="ECO:0000313" key="3">
    <source>
        <dbReference type="Proteomes" id="UP001152607"/>
    </source>
</evidence>
<dbReference type="OrthoDB" id="5431298at2759"/>
<organism evidence="2 3">
    <name type="scientific">Periconia digitata</name>
    <dbReference type="NCBI Taxonomy" id="1303443"/>
    <lineage>
        <taxon>Eukaryota</taxon>
        <taxon>Fungi</taxon>
        <taxon>Dikarya</taxon>
        <taxon>Ascomycota</taxon>
        <taxon>Pezizomycotina</taxon>
        <taxon>Dothideomycetes</taxon>
        <taxon>Pleosporomycetidae</taxon>
        <taxon>Pleosporales</taxon>
        <taxon>Massarineae</taxon>
        <taxon>Periconiaceae</taxon>
        <taxon>Periconia</taxon>
    </lineage>
</organism>
<dbReference type="EMBL" id="CAOQHR010000001">
    <property type="protein sequence ID" value="CAI6236433.1"/>
    <property type="molecule type" value="Genomic_DNA"/>
</dbReference>
<name>A0A9W4XP36_9PLEO</name>
<evidence type="ECO:0008006" key="4">
    <source>
        <dbReference type="Google" id="ProtNLM"/>
    </source>
</evidence>
<feature type="signal peptide" evidence="1">
    <location>
        <begin position="1"/>
        <end position="17"/>
    </location>
</feature>
<gene>
    <name evidence="2" type="ORF">PDIGIT_LOCUS416</name>
</gene>
<dbReference type="Proteomes" id="UP001152607">
    <property type="component" value="Unassembled WGS sequence"/>
</dbReference>
<accession>A0A9W4XP36</accession>
<protein>
    <recommendedName>
        <fullName evidence="4">Ubiquitin 3 binding protein But2 C-terminal domain-containing protein</fullName>
    </recommendedName>
</protein>
<feature type="chain" id="PRO_5040850192" description="Ubiquitin 3 binding protein But2 C-terminal domain-containing protein" evidence="1">
    <location>
        <begin position="18"/>
        <end position="250"/>
    </location>
</feature>
<dbReference type="AlphaFoldDB" id="A0A9W4XP36"/>
<evidence type="ECO:0000256" key="1">
    <source>
        <dbReference type="SAM" id="SignalP"/>
    </source>
</evidence>
<sequence>MSTKAIIFASIVAFTSALPSYGKNTETTECWRTNPGTSFYRCANGNIGCFAYDPCGPQVSSTTPPTTVPNVTPTPTTVPSAKYTLTQPRSYNIYPLNEALHDSEDPVSHVDLLKVANGGIVTTNAMVFENIPAGAKNCFLGWNSTVPGGENDFKVTGKGQASRRQLTGFPTSEEKVSFNSLKKYQDNSAEWSQSLDFTGWVESPGTHGSGFLKCGEQVALEIKGSDDGEGENRVFITNTEDNGFFLTYEV</sequence>
<evidence type="ECO:0000313" key="2">
    <source>
        <dbReference type="EMBL" id="CAI6236433.1"/>
    </source>
</evidence>